<sequence length="809" mass="95816">MNKKATINYSQKYSNFLHRCLHSVKCHFCNLLIVVSQYPKHLKLIHDHKDQFICIWCFEFKWKKGASNNNYTHRYFCLKQHLLPKNPNSEFDIEECQTAPDKTLFLQCIKCNEFYNTCRNIYIPNEKFKVKYFGTPIGTNWPLIESLLNPAHLDRWKILSSSLKFIDDVGFDNRWLFAFNNLQKVLWYQCIVRKHIWDDVYEFLNNNEQVCVLPNWSLSNGGHPNDFDKYYRQFIVIMPKSYRYSFNLNLSRIVNICNTKIDGTIPLVDRHVLKYRLCIPLDTLSQFLNAIIYITSPDSFHHKGAHFYIYKPIVPHLYFICMGLFKNSHGLIGKLLMGEGVIENINTKANATKNTIQLKYIIKNANINHILPFEYILKRTQTETPIYILNTLNYKLFFDKIESKNYFNLKREEYNELQQSLQLFKNDPIRLNKINTILLHEINKATRIYKHKLTDKDFQIAHLQQQIEKLKEDYVVPIKKNKPDIEVFNEFTDEESNDYVRQNIKNVINDFINEEDEVNFINEEDEIKQLLDEDAIIKKSIKEFNAFLHSEESNIQFNEDSNTQIDPLIDNQVVDNEIVIQTTNNKIDDDQTFISETNNSEFHDQTYDDDDDDDNDEITNVDQLNDDEIINVKQLDENSIIMQQPQLCTTNTNQYYTAEINKGPSTNQYYTAEINKYYTAEINNEPNNHNDSSNDNSYDDENNLQIDEDRENVNAVEQEQIDENRENVNAVGQEHDYNEKIYPRINCQPDDYKVYYNLPNIQENVYNELIIQYNSNRQSVIQSTTAVRSRQNEIDILQDITISIPYNKY</sequence>
<name>A0A0Y0JI44_GHVS</name>
<protein>
    <submittedName>
        <fullName evidence="2">Uncharacterized protein</fullName>
    </submittedName>
</protein>
<organismHost>
    <name type="scientific">Glossina</name>
    <name type="common">tsetse flies</name>
    <dbReference type="NCBI Taxonomy" id="7393"/>
</organismHost>
<dbReference type="Proteomes" id="UP000282469">
    <property type="component" value="Segment"/>
</dbReference>
<feature type="region of interest" description="Disordered" evidence="1">
    <location>
        <begin position="682"/>
        <end position="702"/>
    </location>
</feature>
<evidence type="ECO:0000256" key="1">
    <source>
        <dbReference type="SAM" id="MobiDB-lite"/>
    </source>
</evidence>
<organism evidence="2 3">
    <name type="scientific">Glossina hytrovirus (isolate Glossina pallidipes/Ethiopia/Seibersdorf/-)</name>
    <name type="common">GHV</name>
    <dbReference type="NCBI Taxonomy" id="379529"/>
    <lineage>
        <taxon>Viruses</taxon>
        <taxon>Viruses incertae sedis</taxon>
        <taxon>Naldaviricetes</taxon>
        <taxon>Lefavirales</taxon>
        <taxon>Hytrosaviridae</taxon>
        <taxon>Glossinavirus</taxon>
        <taxon>Glossinavirus glopallidipedis</taxon>
    </lineage>
</organism>
<feature type="compositionally biased region" description="Low complexity" evidence="1">
    <location>
        <begin position="682"/>
        <end position="696"/>
    </location>
</feature>
<reference evidence="2 3" key="1">
    <citation type="journal article" date="2016" name="J. Gen. Virol.">
        <title>Comprehensive annotation of Glossina pallidipes salivary gland hypertrophy virus from Ethiopian tsetse flies: a proteogenomics approach.</title>
        <authorList>
            <person name="Abd-Alla A.M."/>
            <person name="Kariithi H.M."/>
            <person name="Cousserans F."/>
            <person name="Parker N.J."/>
            <person name="Ince I.A."/>
            <person name="Scully E.D."/>
            <person name="Boeren S."/>
            <person name="Geib S.M."/>
            <person name="Mekonnen S."/>
            <person name="Vlak J.M."/>
            <person name="Parker A.G."/>
            <person name="Vreysen M.J."/>
            <person name="Bergoin M."/>
        </authorList>
    </citation>
    <scope>NUCLEOTIDE SEQUENCE [LARGE SCALE GENOMIC DNA]</scope>
    <source>
        <strain evidence="2 3">Ethiopian</strain>
    </source>
</reference>
<proteinExistence type="predicted"/>
<evidence type="ECO:0000313" key="3">
    <source>
        <dbReference type="Proteomes" id="UP000282469"/>
    </source>
</evidence>
<dbReference type="EMBL" id="KU050077">
    <property type="protein sequence ID" value="AMB48750.1"/>
    <property type="molecule type" value="Genomic_DNA"/>
</dbReference>
<accession>A0A0Y0JI44</accession>
<gene>
    <name evidence="2" type="ORF">GpSGHVEth146</name>
</gene>
<evidence type="ECO:0000313" key="2">
    <source>
        <dbReference type="EMBL" id="AMB48750.1"/>
    </source>
</evidence>